<organism evidence="4 5">
    <name type="scientific">Blattamonas nauphoetae</name>
    <dbReference type="NCBI Taxonomy" id="2049346"/>
    <lineage>
        <taxon>Eukaryota</taxon>
        <taxon>Metamonada</taxon>
        <taxon>Preaxostyla</taxon>
        <taxon>Oxymonadida</taxon>
        <taxon>Blattamonas</taxon>
    </lineage>
</organism>
<evidence type="ECO:0000256" key="1">
    <source>
        <dbReference type="SAM" id="MobiDB-lite"/>
    </source>
</evidence>
<feature type="transmembrane region" description="Helical" evidence="2">
    <location>
        <begin position="4239"/>
        <end position="4262"/>
    </location>
</feature>
<accession>A0ABQ9XEH9</accession>
<comment type="caution">
    <text evidence="4">The sequence shown here is derived from an EMBL/GenBank/DDBJ whole genome shotgun (WGS) entry which is preliminary data.</text>
</comment>
<evidence type="ECO:0000313" key="5">
    <source>
        <dbReference type="Proteomes" id="UP001281761"/>
    </source>
</evidence>
<dbReference type="SUPFAM" id="SSF56112">
    <property type="entry name" value="Protein kinase-like (PK-like)"/>
    <property type="match status" value="1"/>
</dbReference>
<dbReference type="InterPro" id="IPR011009">
    <property type="entry name" value="Kinase-like_dom_sf"/>
</dbReference>
<feature type="region of interest" description="Disordered" evidence="1">
    <location>
        <begin position="4435"/>
        <end position="4456"/>
    </location>
</feature>
<dbReference type="EMBL" id="JARBJD010000128">
    <property type="protein sequence ID" value="KAK2950878.1"/>
    <property type="molecule type" value="Genomic_DNA"/>
</dbReference>
<reference evidence="4 5" key="1">
    <citation type="journal article" date="2022" name="bioRxiv">
        <title>Genomics of Preaxostyla Flagellates Illuminates Evolutionary Transitions and the Path Towards Mitochondrial Loss.</title>
        <authorList>
            <person name="Novak L.V.F."/>
            <person name="Treitli S.C."/>
            <person name="Pyrih J."/>
            <person name="Halakuc P."/>
            <person name="Pipaliya S.V."/>
            <person name="Vacek V."/>
            <person name="Brzon O."/>
            <person name="Soukal P."/>
            <person name="Eme L."/>
            <person name="Dacks J.B."/>
            <person name="Karnkowska A."/>
            <person name="Elias M."/>
            <person name="Hampl V."/>
        </authorList>
    </citation>
    <scope>NUCLEOTIDE SEQUENCE [LARGE SCALE GENOMIC DNA]</scope>
    <source>
        <strain evidence="4">NAU3</strain>
        <tissue evidence="4">Gut</tissue>
    </source>
</reference>
<keyword evidence="2" id="KW-1133">Transmembrane helix</keyword>
<dbReference type="Pfam" id="PF07714">
    <property type="entry name" value="PK_Tyr_Ser-Thr"/>
    <property type="match status" value="1"/>
</dbReference>
<gene>
    <name evidence="4" type="ORF">BLNAU_14180</name>
</gene>
<feature type="domain" description="Serine-threonine/tyrosine-protein kinase catalytic" evidence="3">
    <location>
        <begin position="4455"/>
        <end position="4554"/>
    </location>
</feature>
<evidence type="ECO:0000259" key="3">
    <source>
        <dbReference type="Pfam" id="PF07714"/>
    </source>
</evidence>
<dbReference type="Proteomes" id="UP001281761">
    <property type="component" value="Unassembled WGS sequence"/>
</dbReference>
<keyword evidence="5" id="KW-1185">Reference proteome</keyword>
<proteinExistence type="predicted"/>
<name>A0ABQ9XEH9_9EUKA</name>
<dbReference type="SUPFAM" id="SSF51126">
    <property type="entry name" value="Pectin lyase-like"/>
    <property type="match status" value="1"/>
</dbReference>
<dbReference type="Gene3D" id="1.10.510.10">
    <property type="entry name" value="Transferase(Phosphotransferase) domain 1"/>
    <property type="match status" value="1"/>
</dbReference>
<dbReference type="InterPro" id="IPR011050">
    <property type="entry name" value="Pectin_lyase_fold/virulence"/>
</dbReference>
<dbReference type="InterPro" id="IPR001245">
    <property type="entry name" value="Ser-Thr/Tyr_kinase_cat_dom"/>
</dbReference>
<protein>
    <recommendedName>
        <fullName evidence="3">Serine-threonine/tyrosine-protein kinase catalytic domain-containing protein</fullName>
    </recommendedName>
</protein>
<sequence length="4570" mass="492584">MDITYSPEPASFSSSLLIHGCDVSDSDRFLYCGFVDLNQANSGTVNNASLIRTSANTDYTNILKDFTNIMSTRTISNTKASGLKNGCLYVKGDVKLTLWTCLFQDINCTSKGTVVYAHNHFTSQQVITDHVICDTCHGMGSGTIYTELGTIKTTNSEFRACDAYYHGGAIRFEDSANENSLLVTNTIFSKCGVRDGHGGAISAKINGHDKTQIVDCIFESCHSPKNGAALDMWAGKQFYVGYCLFIDNRAGEDLPSDLQIWNTTKFDFHLADGLINCLSNSPQPRIGFELEPLTEAESLQFLPSFQQNVIIVAKHVEDTPDCGYDSKARGKCKTINYALGVLKPDAEDPFCYISILNTDDDPIYPVDTSISDQFPNIEVHNHATDSLGGISCEMSMPYLSSIATDFHHRFRDLHIRHFTNSASNVQAMFNVDGGTLDVIHCSLDGCLADTNPSHIKKPFFMVRSGILMCTNLFVQSLTFFDTPMIVTTDFSLISIAESEFASLTSDMTLFDLKGQSGTASFTSTSFTGLSTPFLPVIDVNTIGTVSFNSATFKDLKSSKDIISLTKSEGIVSFTASSFTNCESTANSIISFTLYGTADFLIDRECEFVDLKSLKCPIYVYSNSPLPIFLSPSLIGGTTDSSRSIYLSISIQASVHLSDSSFKPSQSSSEKGKGVNVVTSGQLTISTSTFDCCNGQNGGALEVSVLLDGTATISAVFTNCSSSGNGGALFLHLKYPKALLSESFSLAGSSFVAGTPNTCKGKGRDVFIAVNTSAHPSAHPSISKDQFPPEFSIPSNGEYFSKDEMNSAIIEFFESDTQRSSSSLLAVLFPPSIDTRFVHSDKGTDNPSCGHRRMPCQTLRYSWENLGGSGELRIMSIISLIETFNFTEKTTLVADSFRAPFLLSQAAEAFIVNSETLTLSSLAFTTNVNPLISSAILIDGGSLEVSSCSFTLFSSSTISGSVISGRIDRSQFLTIELTSFSSCSAVNGGAIGVEVLGGSFSIRSSSFESCSATAKGGAIFAEVDDTSTLLFSSLSLGPIAEGRGSSVFVVGTLHKIITPFTLTDSTLNDETLSLMIGAYPDSITVEYPLSLLLKEVTDSVFTGAGSETKDEICGRVADFPCSKWDTARSKLQQESPSHQIWIVSSQRIDSAQHFNRDTTISSASSPSSKFTLTLSTSSEKLPSYFSSTADLSFSTLELKIPWPLSSESVGFMISTTATLTLSDVDFSQISTGGLILADLIDLSSSTKTTLTSCVFASLFFYGRVPILASSGAKQVSITDTEFTKITRYKDGGAVWAALSTGDSLTLSSDVFTDILSTVNSARGGAVYVSLDSSASLVIDSCTFKGCEAKDTNSKNTAGGGICLELLPLFTGSFKITSPSFFDQVSSTNKADYGKDIFIKSANLDEHITVGSLTIDCSVDTNQNRFQCVSSDNPSDVQWIGGFILNVFVSDTIHLGGDNGNDEKTCGSSKQPCHSLHVASSHLSGSPLRLVVDGDYSITRPVSLSAVEISPLHSMSQWICQTTPTRWPSHQALLNFVDGVSSVTSQVFLLSPFAEARDALMSVSKGQLTLTSIIIAAQTDVNYGLILSTSTATLIINDLTVNDVSFSASPLVTVSGDSRFSLTGAQFSDIVFSSTDTHSAILKLDPSQQELDDSISRLSVQNVRPLSSSPSSPSFCSWRSGVVQLTHHNLQLSHSRFSSISIFGAILLVSSHISLTNCSFESNFARISSFPSAQHNIFCTSSQLTVTEGDWTAPESLWMKNEDCDVKGHWSGRDSFFFVPLLSASSCCIFSDTENIFTVEIEGSTLFPCGLDLEVFEVGENGREGLFMPFSLTPETTSSFSETHISLSLPLSNFTQLDKSYPWKARLIHSDNQRTPVSFSFWTPPEVVQDVVLVSSDGSDDATLCGGAELPCRTLFAGWMSRIVGGNEENTISVKIHRKTSVGSPVYVGAKSLTITHSTSSSDQLEGNLPTSDSFGMLSLEGGELMIHELMVVLGSSQSSSSLHHPFLVTGRGTFVAQSVRVESDGRGMVGMGLVSLRKGVIALDSVSVHSLSLSEGLCLLDGSADRDELIMKINNCLVSETDTSNASLIMFNSSNPSSSFKMSKSAFLSSSRSQTTQISSPALISVTTGQPSLVLTECVFEHCEVKNSTASRIGPSPSLNTHWSFLCAAKQCCGEGGVEGLLDGRDDRRVIAISTIESWNSTFGHGSKKRSGTIQLTSRCVHIQPSFFSECGSASRTTSLTNEPLNRRLLHLEVDAILSSTIQIRSDMISLKGRHTTLSFIPVPEETLNTPHFSQIRGPSRQQAEQSTDSNKLRCIATQFMFDVSNSTFWIDGMDLKSDTEGNGVCSLSGSSMELSRSSITSHGFSSPFVIVLSEQSEEWSERSGSTVHLSDVTYLSTSSLIAPFVDVSRPSAPLSSNLPTQNNDDSPDSADGISVVGMNVALESKMLLSGTGPLFSFGLFKHGSYHLPVGHSLGMETDLIKSHLFNISSQSSPSRSNSGELLFGSNVNQRLVGCSISRSSNHQRGTSMMDPNLGGSLLCQNTSFSSCVSQDNAEQEVSNENRVQEQRFVLSDTTITSIKFTLCTFDDMRWETDGDEIGGAAIFVKETNAALTVSQCFFHKCVSTGVNNDGTAILFICKSASRKAFSMSQSSFTECQSTGPVLGCTSSACFVKYVSVPTVTQCFFHLCNATGRSATLYFTNSPAHLTNSTFVKCASLKFYGGAIGLTVVSSVSFSSIQFRECDAKVSASADIAYYNTTKSLLNTSSIQYCNSTSGSPNIYDPDTRETDSTLIPQLTTNDGLFVTSFSMKWETSKCVVDVELSSSVVGVMGVLLEGGNVPRLIHVPFGSPETPSNVGKIEVSVGAQGVLPDLGEGKGFSIRSVGIAGKEILGRIDGTETKMLSLRLATLWVTGVFLKTGSSSIVVKNKNGETLNISILANNGTALNGTIALSMSNESRLIYGEEYWIDKLTLGKFTSAFTSKVSFIAPSPVAEISSFTRQVDDDWMTLSFSGSGLVGESYTLTLTEQNPSGIAHTKKVTLVPKSSILLSKWNVTLFPPSLSDLKYGTTYKVTHMISSISSQSTVLDTLIISTPPGPTRLTSVSITGYPDKEKKVEVGVSGVMMKEGGRYTLVVNETGTTTEKKVNVTFSSQTEGSGSATLFPLLGADLEYNTNYTVTSVLDSKSQPILFVSGLTFKTKSEPSRLVSTSLSNIGGPNSTTLVLESRGLTPNAKYEIFLSFSPTSPLLSSSNSDSTTMLNVIVTSETDNSFSLTLYPLAEADLVYGQTYVVRSMKTGSGSSSSILIEGTDCWFATPSEPGRLASIVVGSMTSDGDSSKITLSFSSFSLEACTCYTFEFGSSALEGEVSHTKTLTLTTEADGSLSPHVMTLFPVGSTEAERKSQFEFNRTYLLTSLKDSSSDILFDTPTALKIPEDPTRLTSVSITGYAENEKKAEFEVEGLMMNEGETYTLVVNETGTTTEKRMNVTFSSQTEGSGSATLFPVLGADLEYNTNYTVTSVLDSKSQPILFVSDLTFKTKTEPERLLSMSSGLLVSDSQKSVLSLSFISSALLAQTEYTLTLHSQPKTDDTAHPKTLKVTTDAHGCIPDLSAVLYPLEDEAGRNGQLEFDTTYSLSSLTRESAPIFFESLSTIFHTNPESPRIENVVSGILSKDRSEVTMILSGRALTGPLGQLEFSDGTTRWTSSSDLLCSSATECSVVFKTGLGESEDHLAFGGVYEVVSSDVSKYVVNSGLSARVPMAPRFDSMLFEFGNSLNTSCMIVFCGSDLVAGRSYSVVLSDSMLFSITVVNSSAAVSWPLAIGWTNTLEYSKTYTIESITPLSDKDGDVVFDELSFLTEAKPSEITLCIDAAGSESMMCGMSIDPCGSIEIGWWIVGGIGISSCTFSIVHNTTLKDQIVIGSSHEVVIRSGPSTKPELIVSASSASSSSSEWLSEEKGEGMIDVLSSRVWMNEVDVVLMDSSSVVFLRVVDGRLTLESCSITGLSPSSPNSNLDDFECSWSLGAFIVVNTTTSVTSSTFSDLSVGAINVEGGLLTIDSSTFRDNTPHNSSFPSARRNIHCSSEGQVKIGSLSGGDGSSDKHPHLWLSHNDCILSGADVNVDSPFFVPTLSSKSRSSFDRKNKTFALELIGSTLIPCGLFLEVFEVSKNKAEGKTEEVKLDLDSTTSFTETSISLTLSQSSLSLLDSSLEWRGRLLFGLNGRSGDSFVMQESVVDRRAQSVKENMKWWLPVVIVVACSLLVLMLIVFLYWRRRKGEGKKEASRAELTEEEYVEKMEEGDETIGRGVIETTVRAMKDKTLTAARPETDGKTMKGLESGKVGSSGWSGRGGMDVIEVIDCAQFGSHFVHRQNSLYNRLHVENQPLSNKRVQEQRLVSVLVRLKETHGSALVFSNLSSHWLKMNKDGEMCLLVEGRNLVSKDEMGVEMGERMEGSRKEPVDFEKEKMDGQRWSAPEQFLEEGEEEKCVKPVQVSVFRLGLVLWEIETGQIPFGETDAVNTCRQLKAGIVPPMDGVQNASMRDLITRCLSVEGDDRPTLESVSSTLNGIEEDVTPWKDTLLF</sequence>
<keyword evidence="2" id="KW-0812">Transmembrane</keyword>
<evidence type="ECO:0000256" key="2">
    <source>
        <dbReference type="SAM" id="Phobius"/>
    </source>
</evidence>
<evidence type="ECO:0000313" key="4">
    <source>
        <dbReference type="EMBL" id="KAK2950878.1"/>
    </source>
</evidence>
<keyword evidence="2" id="KW-0472">Membrane</keyword>